<dbReference type="EMBL" id="AP014957">
    <property type="protein sequence ID" value="BAS73175.1"/>
    <property type="molecule type" value="Genomic_DNA"/>
</dbReference>
<dbReference type="Gramene" id="Os01t0617200-00">
    <property type="protein sequence ID" value="Os01t0617200-00"/>
    <property type="gene ID" value="Os01g0617200"/>
</dbReference>
<dbReference type="AlphaFoldDB" id="A0A0P0V5A0"/>
<dbReference type="Proteomes" id="UP000059680">
    <property type="component" value="Chromosome 1"/>
</dbReference>
<evidence type="ECO:0000313" key="3">
    <source>
        <dbReference type="Proteomes" id="UP000059680"/>
    </source>
</evidence>
<reference evidence="3" key="1">
    <citation type="journal article" date="2005" name="Nature">
        <title>The map-based sequence of the rice genome.</title>
        <authorList>
            <consortium name="International rice genome sequencing project (IRGSP)"/>
            <person name="Matsumoto T."/>
            <person name="Wu J."/>
            <person name="Kanamori H."/>
            <person name="Katayose Y."/>
            <person name="Fujisawa M."/>
            <person name="Namiki N."/>
            <person name="Mizuno H."/>
            <person name="Yamamoto K."/>
            <person name="Antonio B.A."/>
            <person name="Baba T."/>
            <person name="Sakata K."/>
            <person name="Nagamura Y."/>
            <person name="Aoki H."/>
            <person name="Arikawa K."/>
            <person name="Arita K."/>
            <person name="Bito T."/>
            <person name="Chiden Y."/>
            <person name="Fujitsuka N."/>
            <person name="Fukunaka R."/>
            <person name="Hamada M."/>
            <person name="Harada C."/>
            <person name="Hayashi A."/>
            <person name="Hijishita S."/>
            <person name="Honda M."/>
            <person name="Hosokawa S."/>
            <person name="Ichikawa Y."/>
            <person name="Idonuma A."/>
            <person name="Iijima M."/>
            <person name="Ikeda M."/>
            <person name="Ikeno M."/>
            <person name="Ito K."/>
            <person name="Ito S."/>
            <person name="Ito T."/>
            <person name="Ito Y."/>
            <person name="Ito Y."/>
            <person name="Iwabuchi A."/>
            <person name="Kamiya K."/>
            <person name="Karasawa W."/>
            <person name="Kurita K."/>
            <person name="Katagiri S."/>
            <person name="Kikuta A."/>
            <person name="Kobayashi H."/>
            <person name="Kobayashi N."/>
            <person name="Machita K."/>
            <person name="Maehara T."/>
            <person name="Masukawa M."/>
            <person name="Mizubayashi T."/>
            <person name="Mukai Y."/>
            <person name="Nagasaki H."/>
            <person name="Nagata Y."/>
            <person name="Naito S."/>
            <person name="Nakashima M."/>
            <person name="Nakama Y."/>
            <person name="Nakamichi Y."/>
            <person name="Nakamura M."/>
            <person name="Meguro A."/>
            <person name="Negishi M."/>
            <person name="Ohta I."/>
            <person name="Ohta T."/>
            <person name="Okamoto M."/>
            <person name="Ono N."/>
            <person name="Saji S."/>
            <person name="Sakaguchi M."/>
            <person name="Sakai K."/>
            <person name="Shibata M."/>
            <person name="Shimokawa T."/>
            <person name="Song J."/>
            <person name="Takazaki Y."/>
            <person name="Terasawa K."/>
            <person name="Tsugane M."/>
            <person name="Tsuji K."/>
            <person name="Ueda S."/>
            <person name="Waki K."/>
            <person name="Yamagata H."/>
            <person name="Yamamoto M."/>
            <person name="Yamamoto S."/>
            <person name="Yamane H."/>
            <person name="Yoshiki S."/>
            <person name="Yoshihara R."/>
            <person name="Yukawa K."/>
            <person name="Zhong H."/>
            <person name="Yano M."/>
            <person name="Yuan Q."/>
            <person name="Ouyang S."/>
            <person name="Liu J."/>
            <person name="Jones K.M."/>
            <person name="Gansberger K."/>
            <person name="Moffat K."/>
            <person name="Hill J."/>
            <person name="Bera J."/>
            <person name="Fadrosh D."/>
            <person name="Jin S."/>
            <person name="Johri S."/>
            <person name="Kim M."/>
            <person name="Overton L."/>
            <person name="Reardon M."/>
            <person name="Tsitrin T."/>
            <person name="Vuong H."/>
            <person name="Weaver B."/>
            <person name="Ciecko A."/>
            <person name="Tallon L."/>
            <person name="Jackson J."/>
            <person name="Pai G."/>
            <person name="Aken S.V."/>
            <person name="Utterback T."/>
            <person name="Reidmuller S."/>
            <person name="Feldblyum T."/>
            <person name="Hsiao J."/>
            <person name="Zismann V."/>
            <person name="Iobst S."/>
            <person name="de Vazeille A.R."/>
            <person name="Buell C.R."/>
            <person name="Ying K."/>
            <person name="Li Y."/>
            <person name="Lu T."/>
            <person name="Huang Y."/>
            <person name="Zhao Q."/>
            <person name="Feng Q."/>
            <person name="Zhang L."/>
            <person name="Zhu J."/>
            <person name="Weng Q."/>
            <person name="Mu J."/>
            <person name="Lu Y."/>
            <person name="Fan D."/>
            <person name="Liu Y."/>
            <person name="Guan J."/>
            <person name="Zhang Y."/>
            <person name="Yu S."/>
            <person name="Liu X."/>
            <person name="Zhang Y."/>
            <person name="Hong G."/>
            <person name="Han B."/>
            <person name="Choisne N."/>
            <person name="Demange N."/>
            <person name="Orjeda G."/>
            <person name="Samain S."/>
            <person name="Cattolico L."/>
            <person name="Pelletier E."/>
            <person name="Couloux A."/>
            <person name="Segurens B."/>
            <person name="Wincker P."/>
            <person name="D'Hont A."/>
            <person name="Scarpelli C."/>
            <person name="Weissenbach J."/>
            <person name="Salanoubat M."/>
            <person name="Quetier F."/>
            <person name="Yu Y."/>
            <person name="Kim H.R."/>
            <person name="Rambo T."/>
            <person name="Currie J."/>
            <person name="Collura K."/>
            <person name="Luo M."/>
            <person name="Yang T."/>
            <person name="Ammiraju J.S.S."/>
            <person name="Engler F."/>
            <person name="Soderlund C."/>
            <person name="Wing R.A."/>
            <person name="Palmer L.E."/>
            <person name="de la Bastide M."/>
            <person name="Spiegel L."/>
            <person name="Nascimento L."/>
            <person name="Zutavern T."/>
            <person name="O'Shaughnessy A."/>
            <person name="Dike S."/>
            <person name="Dedhia N."/>
            <person name="Preston R."/>
            <person name="Balija V."/>
            <person name="McCombie W.R."/>
            <person name="Chow T."/>
            <person name="Chen H."/>
            <person name="Chung M."/>
            <person name="Chen C."/>
            <person name="Shaw J."/>
            <person name="Wu H."/>
            <person name="Hsiao K."/>
            <person name="Chao Y."/>
            <person name="Chu M."/>
            <person name="Cheng C."/>
            <person name="Hour A."/>
            <person name="Lee P."/>
            <person name="Lin S."/>
            <person name="Lin Y."/>
            <person name="Liou J."/>
            <person name="Liu S."/>
            <person name="Hsing Y."/>
            <person name="Raghuvanshi S."/>
            <person name="Mohanty A."/>
            <person name="Bharti A.K."/>
            <person name="Gaur A."/>
            <person name="Gupta V."/>
            <person name="Kumar D."/>
            <person name="Ravi V."/>
            <person name="Vij S."/>
            <person name="Kapur A."/>
            <person name="Khurana P."/>
            <person name="Khurana P."/>
            <person name="Khurana J.P."/>
            <person name="Tyagi A.K."/>
            <person name="Gaikwad K."/>
            <person name="Singh A."/>
            <person name="Dalal V."/>
            <person name="Srivastava S."/>
            <person name="Dixit A."/>
            <person name="Pal A.K."/>
            <person name="Ghazi I.A."/>
            <person name="Yadav M."/>
            <person name="Pandit A."/>
            <person name="Bhargava A."/>
            <person name="Sureshbabu K."/>
            <person name="Batra K."/>
            <person name="Sharma T.R."/>
            <person name="Mohapatra T."/>
            <person name="Singh N.K."/>
            <person name="Messing J."/>
            <person name="Nelson A.B."/>
            <person name="Fuks G."/>
            <person name="Kavchok S."/>
            <person name="Keizer G."/>
            <person name="Linton E."/>
            <person name="Llaca V."/>
            <person name="Song R."/>
            <person name="Tanyolac B."/>
            <person name="Young S."/>
            <person name="Ho-Il K."/>
            <person name="Hahn J.H."/>
            <person name="Sangsakoo G."/>
            <person name="Vanavichit A."/>
            <person name="de Mattos Luiz.A.T."/>
            <person name="Zimmer P.D."/>
            <person name="Malone G."/>
            <person name="Dellagostin O."/>
            <person name="de Oliveira A.C."/>
            <person name="Bevan M."/>
            <person name="Bancroft I."/>
            <person name="Minx P."/>
            <person name="Cordum H."/>
            <person name="Wilson R."/>
            <person name="Cheng Z."/>
            <person name="Jin W."/>
            <person name="Jiang J."/>
            <person name="Leong S.A."/>
            <person name="Iwama H."/>
            <person name="Gojobori T."/>
            <person name="Itoh T."/>
            <person name="Niimura Y."/>
            <person name="Fujii Y."/>
            <person name="Habara T."/>
            <person name="Sakai H."/>
            <person name="Sato Y."/>
            <person name="Wilson G."/>
            <person name="Kumar K."/>
            <person name="McCouch S."/>
            <person name="Juretic N."/>
            <person name="Hoen D."/>
            <person name="Wright S."/>
            <person name="Bruskiewich R."/>
            <person name="Bureau T."/>
            <person name="Miyao A."/>
            <person name="Hirochika H."/>
            <person name="Nishikawa T."/>
            <person name="Kadowaki K."/>
            <person name="Sugiura M."/>
            <person name="Burr B."/>
            <person name="Sasaki T."/>
        </authorList>
    </citation>
    <scope>NUCLEOTIDE SEQUENCE [LARGE SCALE GENOMIC DNA]</scope>
    <source>
        <strain evidence="3">cv. Nipponbare</strain>
    </source>
</reference>
<sequence length="94" mass="10885">MRTLLTHFCPPWLTEKGRDEHANHNLTPSMRFSPVPSKTHRTSTILRTVRIEHKNIFSSSSDQRLTRPATTKLMQFNRNSKKGMCKSLGHLLKN</sequence>
<reference evidence="2 3" key="2">
    <citation type="journal article" date="2013" name="Plant Cell Physiol.">
        <title>Rice Annotation Project Database (RAP-DB): an integrative and interactive database for rice genomics.</title>
        <authorList>
            <person name="Sakai H."/>
            <person name="Lee S.S."/>
            <person name="Tanaka T."/>
            <person name="Numa H."/>
            <person name="Kim J."/>
            <person name="Kawahara Y."/>
            <person name="Wakimoto H."/>
            <person name="Yang C.C."/>
            <person name="Iwamoto M."/>
            <person name="Abe T."/>
            <person name="Yamada Y."/>
            <person name="Muto A."/>
            <person name="Inokuchi H."/>
            <person name="Ikemura T."/>
            <person name="Matsumoto T."/>
            <person name="Sasaki T."/>
            <person name="Itoh T."/>
        </authorList>
    </citation>
    <scope>NUCLEOTIDE SEQUENCE [LARGE SCALE GENOMIC DNA]</scope>
    <source>
        <strain evidence="3">cv. Nipponbare</strain>
    </source>
</reference>
<dbReference type="PaxDb" id="39947-A0A0P0V5A0"/>
<accession>A0A0P0V5A0</accession>
<proteinExistence type="predicted"/>
<keyword evidence="3" id="KW-1185">Reference proteome</keyword>
<reference evidence="2 3" key="3">
    <citation type="journal article" date="2013" name="Rice">
        <title>Improvement of the Oryza sativa Nipponbare reference genome using next generation sequence and optical map data.</title>
        <authorList>
            <person name="Kawahara Y."/>
            <person name="de la Bastide M."/>
            <person name="Hamilton J.P."/>
            <person name="Kanamori H."/>
            <person name="McCombie W.R."/>
            <person name="Ouyang S."/>
            <person name="Schwartz D.C."/>
            <person name="Tanaka T."/>
            <person name="Wu J."/>
            <person name="Zhou S."/>
            <person name="Childs K.L."/>
            <person name="Davidson R.M."/>
            <person name="Lin H."/>
            <person name="Quesada-Ocampo L."/>
            <person name="Vaillancourt B."/>
            <person name="Sakai H."/>
            <person name="Lee S.S."/>
            <person name="Kim J."/>
            <person name="Numa H."/>
            <person name="Itoh T."/>
            <person name="Buell C.R."/>
            <person name="Matsumoto T."/>
        </authorList>
    </citation>
    <scope>NUCLEOTIDE SEQUENCE [LARGE SCALE GENOMIC DNA]</scope>
    <source>
        <strain evidence="3">cv. Nipponbare</strain>
    </source>
</reference>
<protein>
    <submittedName>
        <fullName evidence="2">Os01g0617200 protein</fullName>
    </submittedName>
</protein>
<name>A0A0P0V5A0_ORYSJ</name>
<dbReference type="InParanoid" id="A0A0P0V5A0"/>
<organism evidence="2 3">
    <name type="scientific">Oryza sativa subsp. japonica</name>
    <name type="common">Rice</name>
    <dbReference type="NCBI Taxonomy" id="39947"/>
    <lineage>
        <taxon>Eukaryota</taxon>
        <taxon>Viridiplantae</taxon>
        <taxon>Streptophyta</taxon>
        <taxon>Embryophyta</taxon>
        <taxon>Tracheophyta</taxon>
        <taxon>Spermatophyta</taxon>
        <taxon>Magnoliopsida</taxon>
        <taxon>Liliopsida</taxon>
        <taxon>Poales</taxon>
        <taxon>Poaceae</taxon>
        <taxon>BOP clade</taxon>
        <taxon>Oryzoideae</taxon>
        <taxon>Oryzeae</taxon>
        <taxon>Oryzinae</taxon>
        <taxon>Oryza</taxon>
        <taxon>Oryza sativa</taxon>
    </lineage>
</organism>
<evidence type="ECO:0000256" key="1">
    <source>
        <dbReference type="SAM" id="MobiDB-lite"/>
    </source>
</evidence>
<feature type="region of interest" description="Disordered" evidence="1">
    <location>
        <begin position="19"/>
        <end position="41"/>
    </location>
</feature>
<gene>
    <name evidence="2" type="ordered locus">Os01g0617200</name>
    <name evidence="2" type="ORF">OSNPB_010617200</name>
</gene>
<evidence type="ECO:0000313" key="2">
    <source>
        <dbReference type="EMBL" id="BAS73175.1"/>
    </source>
</evidence>